<name>A0ABU5AF20_9HYPH</name>
<dbReference type="RefSeq" id="WP_320253406.1">
    <property type="nucleotide sequence ID" value="NZ_JAVIIQ010000033.1"/>
</dbReference>
<keyword evidence="2" id="KW-1185">Reference proteome</keyword>
<dbReference type="EMBL" id="JAVIIQ010000033">
    <property type="protein sequence ID" value="MDX8535862.1"/>
    <property type="molecule type" value="Genomic_DNA"/>
</dbReference>
<reference evidence="1 2" key="1">
    <citation type="submission" date="2023-08" db="EMBL/GenBank/DDBJ databases">
        <title>Implementing the SeqCode for naming new Mesorhizobium species isolated from Vachellia karroo root nodules.</title>
        <authorList>
            <person name="Van Lill M."/>
        </authorList>
    </citation>
    <scope>NUCLEOTIDE SEQUENCE [LARGE SCALE GENOMIC DNA]</scope>
    <source>
        <strain evidence="1 2">VK25D</strain>
    </source>
</reference>
<comment type="caution">
    <text evidence="1">The sequence shown here is derived from an EMBL/GenBank/DDBJ whole genome shotgun (WGS) entry which is preliminary data.</text>
</comment>
<protein>
    <recommendedName>
        <fullName evidence="3">Transposase</fullName>
    </recommendedName>
</protein>
<evidence type="ECO:0008006" key="3">
    <source>
        <dbReference type="Google" id="ProtNLM"/>
    </source>
</evidence>
<accession>A0ABU5AF20</accession>
<organism evidence="1 2">
    <name type="scientific">Mesorhizobium vachelliae</name>
    <dbReference type="NCBI Taxonomy" id="3072309"/>
    <lineage>
        <taxon>Bacteria</taxon>
        <taxon>Pseudomonadati</taxon>
        <taxon>Pseudomonadota</taxon>
        <taxon>Alphaproteobacteria</taxon>
        <taxon>Hyphomicrobiales</taxon>
        <taxon>Phyllobacteriaceae</taxon>
        <taxon>Mesorhizobium</taxon>
    </lineage>
</organism>
<evidence type="ECO:0000313" key="1">
    <source>
        <dbReference type="EMBL" id="MDX8535862.1"/>
    </source>
</evidence>
<sequence length="94" mass="10125">MSGYRPELRRFIAAGHFQGQMCSERLTALLTGMGMAISKRQVVRLLSKSVDGLIGEDQAVLRAGLETAPWISVDDTAHRQGLSGILCARPVVTG</sequence>
<proteinExistence type="predicted"/>
<dbReference type="Proteomes" id="UP001285154">
    <property type="component" value="Unassembled WGS sequence"/>
</dbReference>
<evidence type="ECO:0000313" key="2">
    <source>
        <dbReference type="Proteomes" id="UP001285154"/>
    </source>
</evidence>
<gene>
    <name evidence="1" type="ORF">RFM42_33270</name>
</gene>